<dbReference type="EMBL" id="BKCJ011124420">
    <property type="protein sequence ID" value="GFC90088.1"/>
    <property type="molecule type" value="Genomic_DNA"/>
</dbReference>
<comment type="caution">
    <text evidence="2">The sequence shown here is derived from an EMBL/GenBank/DDBJ whole genome shotgun (WGS) entry which is preliminary data.</text>
</comment>
<name>A0A699RWT4_TANCI</name>
<proteinExistence type="predicted"/>
<organism evidence="2">
    <name type="scientific">Tanacetum cinerariifolium</name>
    <name type="common">Dalmatian daisy</name>
    <name type="synonym">Chrysanthemum cinerariifolium</name>
    <dbReference type="NCBI Taxonomy" id="118510"/>
    <lineage>
        <taxon>Eukaryota</taxon>
        <taxon>Viridiplantae</taxon>
        <taxon>Streptophyta</taxon>
        <taxon>Embryophyta</taxon>
        <taxon>Tracheophyta</taxon>
        <taxon>Spermatophyta</taxon>
        <taxon>Magnoliopsida</taxon>
        <taxon>eudicotyledons</taxon>
        <taxon>Gunneridae</taxon>
        <taxon>Pentapetalae</taxon>
        <taxon>asterids</taxon>
        <taxon>campanulids</taxon>
        <taxon>Asterales</taxon>
        <taxon>Asteraceae</taxon>
        <taxon>Asteroideae</taxon>
        <taxon>Anthemideae</taxon>
        <taxon>Anthemidinae</taxon>
        <taxon>Tanacetum</taxon>
    </lineage>
</organism>
<reference evidence="2" key="1">
    <citation type="journal article" date="2019" name="Sci. Rep.">
        <title>Draft genome of Tanacetum cinerariifolium, the natural source of mosquito coil.</title>
        <authorList>
            <person name="Yamashiro T."/>
            <person name="Shiraishi A."/>
            <person name="Satake H."/>
            <person name="Nakayama K."/>
        </authorList>
    </citation>
    <scope>NUCLEOTIDE SEQUENCE</scope>
</reference>
<keyword evidence="1" id="KW-1133">Transmembrane helix</keyword>
<accession>A0A699RWT4</accession>
<sequence length="77" mass="8086">EAAATLTGTAVGVIAETYGSAAGIVVLATLTDLLAAATTFVISLAMHKYQVLFEKDRVGSQQLVVELVVMVEEMMVE</sequence>
<evidence type="ECO:0000256" key="1">
    <source>
        <dbReference type="SAM" id="Phobius"/>
    </source>
</evidence>
<keyword evidence="1" id="KW-0472">Membrane</keyword>
<feature type="non-terminal residue" evidence="2">
    <location>
        <position position="1"/>
    </location>
</feature>
<feature type="transmembrane region" description="Helical" evidence="1">
    <location>
        <begin position="21"/>
        <end position="45"/>
    </location>
</feature>
<evidence type="ECO:0000313" key="2">
    <source>
        <dbReference type="EMBL" id="GFC90088.1"/>
    </source>
</evidence>
<gene>
    <name evidence="2" type="ORF">Tci_862058</name>
</gene>
<keyword evidence="1" id="KW-0812">Transmembrane</keyword>
<dbReference type="AlphaFoldDB" id="A0A699RWT4"/>
<protein>
    <submittedName>
        <fullName evidence="2">Uncharacterized protein</fullName>
    </submittedName>
</protein>